<sequence>MAGQMCWLAGLGGGTKILHLREQSHQTWTPYHSFPQYRVPDLQIRGASKGWTTYQKLRNAGWSLIATADAYKPQYSQSEAINRPS</sequence>
<name>A0A1Z4JBB9_LEPBY</name>
<reference evidence="1 2" key="1">
    <citation type="submission" date="2017-06" db="EMBL/GenBank/DDBJ databases">
        <title>Genome sequencing of cyanobaciteial culture collection at National Institute for Environmental Studies (NIES).</title>
        <authorList>
            <person name="Hirose Y."/>
            <person name="Shimura Y."/>
            <person name="Fujisawa T."/>
            <person name="Nakamura Y."/>
            <person name="Kawachi M."/>
        </authorList>
    </citation>
    <scope>NUCLEOTIDE SEQUENCE [LARGE SCALE GENOMIC DNA]</scope>
    <source>
        <strain evidence="1 2">NIES-2135</strain>
    </source>
</reference>
<dbReference type="Proteomes" id="UP000217895">
    <property type="component" value="Chromosome"/>
</dbReference>
<organism evidence="1 2">
    <name type="scientific">Leptolyngbya boryana NIES-2135</name>
    <dbReference type="NCBI Taxonomy" id="1973484"/>
    <lineage>
        <taxon>Bacteria</taxon>
        <taxon>Bacillati</taxon>
        <taxon>Cyanobacteriota</taxon>
        <taxon>Cyanophyceae</taxon>
        <taxon>Leptolyngbyales</taxon>
        <taxon>Leptolyngbyaceae</taxon>
        <taxon>Leptolyngbya group</taxon>
        <taxon>Leptolyngbya</taxon>
    </lineage>
</organism>
<evidence type="ECO:0000313" key="2">
    <source>
        <dbReference type="Proteomes" id="UP000217895"/>
    </source>
</evidence>
<dbReference type="AlphaFoldDB" id="A0A1Z4JBB9"/>
<dbReference type="EMBL" id="AP018203">
    <property type="protein sequence ID" value="BAY54042.1"/>
    <property type="molecule type" value="Genomic_DNA"/>
</dbReference>
<accession>A0A1Z4JBB9</accession>
<keyword evidence="2" id="KW-1185">Reference proteome</keyword>
<proteinExistence type="predicted"/>
<evidence type="ECO:0000313" key="1">
    <source>
        <dbReference type="EMBL" id="BAY54042.1"/>
    </source>
</evidence>
<protein>
    <submittedName>
        <fullName evidence="1">Uncharacterized protein</fullName>
    </submittedName>
</protein>
<gene>
    <name evidence="1" type="ORF">NIES2135_08560</name>
</gene>